<comment type="caution">
    <text evidence="5">The sequence shown here is derived from an EMBL/GenBank/DDBJ whole genome shotgun (WGS) entry which is preliminary data.</text>
</comment>
<feature type="domain" description="Trigger factor C-terminal" evidence="4">
    <location>
        <begin position="375"/>
        <end position="499"/>
    </location>
</feature>
<dbReference type="Proteomes" id="UP001465755">
    <property type="component" value="Unassembled WGS sequence"/>
</dbReference>
<dbReference type="GO" id="GO:0044183">
    <property type="term" value="F:protein folding chaperone"/>
    <property type="evidence" value="ECO:0007669"/>
    <property type="project" value="TreeGrafter"/>
</dbReference>
<dbReference type="GO" id="GO:0051083">
    <property type="term" value="P:'de novo' cotranslational protein folding"/>
    <property type="evidence" value="ECO:0007669"/>
    <property type="project" value="TreeGrafter"/>
</dbReference>
<keyword evidence="1" id="KW-0697">Rotamase</keyword>
<dbReference type="GO" id="GO:0003755">
    <property type="term" value="F:peptidyl-prolyl cis-trans isomerase activity"/>
    <property type="evidence" value="ECO:0007669"/>
    <property type="project" value="UniProtKB-KW"/>
</dbReference>
<evidence type="ECO:0000313" key="5">
    <source>
        <dbReference type="EMBL" id="KAK9792725.1"/>
    </source>
</evidence>
<proteinExistence type="predicted"/>
<dbReference type="SUPFAM" id="SSF54534">
    <property type="entry name" value="FKBP-like"/>
    <property type="match status" value="1"/>
</dbReference>
<evidence type="ECO:0000313" key="6">
    <source>
        <dbReference type="Proteomes" id="UP001465755"/>
    </source>
</evidence>
<name>A0AAW1NRK3_9CHLO</name>
<dbReference type="EMBL" id="JALJOQ010000159">
    <property type="protein sequence ID" value="KAK9792725.1"/>
    <property type="molecule type" value="Genomic_DNA"/>
</dbReference>
<dbReference type="Gene3D" id="3.10.50.40">
    <property type="match status" value="1"/>
</dbReference>
<dbReference type="InterPro" id="IPR027304">
    <property type="entry name" value="Trigger_fact/SurA_dom_sf"/>
</dbReference>
<accession>A0AAW1NRK3</accession>
<dbReference type="PANTHER" id="PTHR30560">
    <property type="entry name" value="TRIGGER FACTOR CHAPERONE AND PEPTIDYL-PROLYL CIS/TRANS ISOMERASE"/>
    <property type="match status" value="1"/>
</dbReference>
<dbReference type="Gene3D" id="3.30.70.1050">
    <property type="entry name" value="Trigger factor ribosome-binding domain"/>
    <property type="match status" value="1"/>
</dbReference>
<reference evidence="5 6" key="1">
    <citation type="journal article" date="2024" name="Nat. Commun.">
        <title>Phylogenomics reveals the evolutionary origins of lichenization in chlorophyte algae.</title>
        <authorList>
            <person name="Puginier C."/>
            <person name="Libourel C."/>
            <person name="Otte J."/>
            <person name="Skaloud P."/>
            <person name="Haon M."/>
            <person name="Grisel S."/>
            <person name="Petersen M."/>
            <person name="Berrin J.G."/>
            <person name="Delaux P.M."/>
            <person name="Dal Grande F."/>
            <person name="Keller J."/>
        </authorList>
    </citation>
    <scope>NUCLEOTIDE SEQUENCE [LARGE SCALE GENOMIC DNA]</scope>
    <source>
        <strain evidence="5 6">SAG 2036</strain>
    </source>
</reference>
<evidence type="ECO:0000259" key="4">
    <source>
        <dbReference type="Pfam" id="PF05698"/>
    </source>
</evidence>
<evidence type="ECO:0000256" key="3">
    <source>
        <dbReference type="SAM" id="MobiDB-lite"/>
    </source>
</evidence>
<dbReference type="InterPro" id="IPR046357">
    <property type="entry name" value="PPIase_dom_sf"/>
</dbReference>
<protein>
    <recommendedName>
        <fullName evidence="4">Trigger factor C-terminal domain-containing protein</fullName>
    </recommendedName>
</protein>
<dbReference type="SUPFAM" id="SSF102735">
    <property type="entry name" value="Trigger factor ribosome-binding domain"/>
    <property type="match status" value="1"/>
</dbReference>
<keyword evidence="2" id="KW-0413">Isomerase</keyword>
<dbReference type="Pfam" id="PF05698">
    <property type="entry name" value="Trigger_C"/>
    <property type="match status" value="1"/>
</dbReference>
<feature type="region of interest" description="Disordered" evidence="3">
    <location>
        <begin position="1"/>
        <end position="20"/>
    </location>
</feature>
<dbReference type="InterPro" id="IPR008880">
    <property type="entry name" value="Trigger_fac_C"/>
</dbReference>
<evidence type="ECO:0000256" key="2">
    <source>
        <dbReference type="ARBA" id="ARBA00023235"/>
    </source>
</evidence>
<sequence>MMSHALSQRHGSSLNHHEACQQQRFVSRRPVLGRPTRSLQAQSCHLQAAVHPVCRSAPRRTRLQCRAAKSPAAQPAVEEQQPVNEPSAFEQYPLKVEWNRLPRSRLQATVEVPQPLVARIWHEVLKELRTNYKNIPGYRPQDQVPEHLIVNEHGGMDKFKFTMIEAILESTVGEAMKEYAEQMIQDSDRFDDPVQSLFETLEKNKPFTYRVSADLYPQLQWKRPYQDIQLQVEAVEHEDPQKAVEEQIEVMRREKAKTTIVQGRGLQEGDLVVVAFEAQNPQTNEPMPNTKHERMQIDTNIPGQIPLPGLVEQMLGMTVKEKRDFVLPVPPAWVEIAQGAPEARVLVELVELFTYIDVPEVTDEWVSENVEGQGSVANFRNNLLQAVQAEAQVNTDQKVRMEIMRELSNMVDVEIPEFLILQVAENEFQAKLFEVGQKLGMEQMKQLSTEEVYNNYVESRRDELELIQRAVMAADDIFEQEKLEVKEADMVNEVNAALAESRESGAKLDMEQLKEQAFQVLKAHEVHAWILQNTRVNIVNSQGKPYTQYSAASAAGST</sequence>
<dbReference type="GO" id="GO:0043335">
    <property type="term" value="P:protein unfolding"/>
    <property type="evidence" value="ECO:0007669"/>
    <property type="project" value="TreeGrafter"/>
</dbReference>
<organism evidence="5 6">
    <name type="scientific">Symbiochloris irregularis</name>
    <dbReference type="NCBI Taxonomy" id="706552"/>
    <lineage>
        <taxon>Eukaryota</taxon>
        <taxon>Viridiplantae</taxon>
        <taxon>Chlorophyta</taxon>
        <taxon>core chlorophytes</taxon>
        <taxon>Trebouxiophyceae</taxon>
        <taxon>Trebouxiales</taxon>
        <taxon>Trebouxiaceae</taxon>
        <taxon>Symbiochloris</taxon>
    </lineage>
</organism>
<dbReference type="Gene3D" id="1.10.3120.10">
    <property type="entry name" value="Trigger factor, C-terminal domain"/>
    <property type="match status" value="1"/>
</dbReference>
<dbReference type="GO" id="GO:0043022">
    <property type="term" value="F:ribosome binding"/>
    <property type="evidence" value="ECO:0007669"/>
    <property type="project" value="TreeGrafter"/>
</dbReference>
<dbReference type="SUPFAM" id="SSF109998">
    <property type="entry name" value="Triger factor/SurA peptide-binding domain-like"/>
    <property type="match status" value="1"/>
</dbReference>
<keyword evidence="6" id="KW-1185">Reference proteome</keyword>
<dbReference type="AlphaFoldDB" id="A0AAW1NRK3"/>
<dbReference type="InterPro" id="IPR037041">
    <property type="entry name" value="Trigger_fac_C_sf"/>
</dbReference>
<dbReference type="GO" id="GO:0015031">
    <property type="term" value="P:protein transport"/>
    <property type="evidence" value="ECO:0007669"/>
    <property type="project" value="InterPro"/>
</dbReference>
<dbReference type="InterPro" id="IPR005215">
    <property type="entry name" value="Trig_fac"/>
</dbReference>
<gene>
    <name evidence="5" type="ORF">WJX73_008579</name>
</gene>
<dbReference type="PANTHER" id="PTHR30560:SF3">
    <property type="entry name" value="TRIGGER FACTOR-LIKE PROTEIN TIG, CHLOROPLASTIC"/>
    <property type="match status" value="1"/>
</dbReference>
<dbReference type="InterPro" id="IPR036611">
    <property type="entry name" value="Trigger_fac_ribosome-bd_sf"/>
</dbReference>
<evidence type="ECO:0000256" key="1">
    <source>
        <dbReference type="ARBA" id="ARBA00023110"/>
    </source>
</evidence>